<evidence type="ECO:0000313" key="4">
    <source>
        <dbReference type="Proteomes" id="UP000694843"/>
    </source>
</evidence>
<protein>
    <submittedName>
        <fullName evidence="5">Choline/ethanolamine kinase isoform X1</fullName>
    </submittedName>
</protein>
<evidence type="ECO:0000256" key="3">
    <source>
        <dbReference type="ARBA" id="ARBA00038211"/>
    </source>
</evidence>
<keyword evidence="2" id="KW-1208">Phospholipid metabolism</keyword>
<dbReference type="SUPFAM" id="SSF56112">
    <property type="entry name" value="Protein kinase-like (PK-like)"/>
    <property type="match status" value="1"/>
</dbReference>
<keyword evidence="1" id="KW-0594">Phospholipid biosynthesis</keyword>
<dbReference type="GeneID" id="108679174"/>
<gene>
    <name evidence="5" type="primary">LOC108679174</name>
</gene>
<dbReference type="GO" id="GO:0005737">
    <property type="term" value="C:cytoplasm"/>
    <property type="evidence" value="ECO:0007669"/>
    <property type="project" value="TreeGrafter"/>
</dbReference>
<proteinExistence type="inferred from homology"/>
<dbReference type="OrthoDB" id="3649325at2759"/>
<dbReference type="KEGG" id="hazt:108679174"/>
<dbReference type="GO" id="GO:0004305">
    <property type="term" value="F:ethanolamine kinase activity"/>
    <property type="evidence" value="ECO:0007669"/>
    <property type="project" value="TreeGrafter"/>
</dbReference>
<dbReference type="OMA" id="IETSIDY"/>
<comment type="similarity">
    <text evidence="3">Belongs to the choline/ethanolamine kinase family.</text>
</comment>
<dbReference type="PANTHER" id="PTHR22603:SF93">
    <property type="entry name" value="RE24176P"/>
    <property type="match status" value="1"/>
</dbReference>
<accession>A0A8B7PAZ9</accession>
<dbReference type="GO" id="GO:0004103">
    <property type="term" value="F:choline kinase activity"/>
    <property type="evidence" value="ECO:0007669"/>
    <property type="project" value="TreeGrafter"/>
</dbReference>
<dbReference type="GO" id="GO:0006646">
    <property type="term" value="P:phosphatidylethanolamine biosynthetic process"/>
    <property type="evidence" value="ECO:0007669"/>
    <property type="project" value="TreeGrafter"/>
</dbReference>
<sequence length="403" mass="46367">MDDAAQLVESYDILGPGQESEAMRSRAYQLCRDYLLGSWKLIDQDSMILRQIRGGLSNHLYYCALPHPHTPIAAEPSEVLLRLYGQMHGEDALENMLAESVIFTLLSERRLGPRLYGIFPGGRLEQYIPARSLLREELCDAHLQRQIANKIARVHALDVPISKEATWLWTSITKWLKSSADFLRSSSMDKELVDQLREFDGVAELNYVMELSAQVDSPVVFAHNDLQEGNILLQKSSSSRRVALIDFEYCAYNYRGFDLANHFGERVYGYKLDRPPYFTVHEKDYPSTNEQLTFIRPYLAAYHAARGQQVPPPIPETVSPTRSCDNRLQKWLAEATTEEERLLKEIQVLKLAGHLFWLLWSLVQGHVSSITFGYLEYARVRMEHYIRDKIELEEAVEKANRTP</sequence>
<name>A0A8B7PAZ9_HYAAZ</name>
<keyword evidence="1" id="KW-0443">Lipid metabolism</keyword>
<reference evidence="5" key="1">
    <citation type="submission" date="2025-08" db="UniProtKB">
        <authorList>
            <consortium name="RefSeq"/>
        </authorList>
    </citation>
    <scope>IDENTIFICATION</scope>
    <source>
        <tissue evidence="5">Whole organism</tissue>
    </source>
</reference>
<keyword evidence="5" id="KW-0418">Kinase</keyword>
<dbReference type="RefSeq" id="XP_018023258.1">
    <property type="nucleotide sequence ID" value="XM_018167769.2"/>
</dbReference>
<dbReference type="Gene3D" id="3.90.1200.10">
    <property type="match status" value="1"/>
</dbReference>
<dbReference type="Gene3D" id="3.30.200.20">
    <property type="entry name" value="Phosphorylase Kinase, domain 1"/>
    <property type="match status" value="1"/>
</dbReference>
<keyword evidence="1" id="KW-0444">Lipid biosynthesis</keyword>
<keyword evidence="5" id="KW-0808">Transferase</keyword>
<evidence type="ECO:0000313" key="5">
    <source>
        <dbReference type="RefSeq" id="XP_018023258.1"/>
    </source>
</evidence>
<evidence type="ECO:0000256" key="2">
    <source>
        <dbReference type="ARBA" id="ARBA00023264"/>
    </source>
</evidence>
<dbReference type="Pfam" id="PF01633">
    <property type="entry name" value="Choline_kinase"/>
    <property type="match status" value="1"/>
</dbReference>
<dbReference type="AlphaFoldDB" id="A0A8B7PAZ9"/>
<dbReference type="InterPro" id="IPR011009">
    <property type="entry name" value="Kinase-like_dom_sf"/>
</dbReference>
<dbReference type="PANTHER" id="PTHR22603">
    <property type="entry name" value="CHOLINE/ETHANOALAMINE KINASE"/>
    <property type="match status" value="1"/>
</dbReference>
<evidence type="ECO:0000256" key="1">
    <source>
        <dbReference type="ARBA" id="ARBA00023209"/>
    </source>
</evidence>
<organism evidence="4 5">
    <name type="scientific">Hyalella azteca</name>
    <name type="common">Amphipod</name>
    <dbReference type="NCBI Taxonomy" id="294128"/>
    <lineage>
        <taxon>Eukaryota</taxon>
        <taxon>Metazoa</taxon>
        <taxon>Ecdysozoa</taxon>
        <taxon>Arthropoda</taxon>
        <taxon>Crustacea</taxon>
        <taxon>Multicrustacea</taxon>
        <taxon>Malacostraca</taxon>
        <taxon>Eumalacostraca</taxon>
        <taxon>Peracarida</taxon>
        <taxon>Amphipoda</taxon>
        <taxon>Senticaudata</taxon>
        <taxon>Talitrida</taxon>
        <taxon>Talitroidea</taxon>
        <taxon>Hyalellidae</taxon>
        <taxon>Hyalella</taxon>
    </lineage>
</organism>
<keyword evidence="4" id="KW-1185">Reference proteome</keyword>
<dbReference type="Proteomes" id="UP000694843">
    <property type="component" value="Unplaced"/>
</dbReference>